<dbReference type="PANTHER" id="PTHR30435">
    <property type="entry name" value="FLAGELLAR PROTEIN"/>
    <property type="match status" value="1"/>
</dbReference>
<dbReference type="InterPro" id="IPR010930">
    <property type="entry name" value="Flg_bb/hook_C_dom"/>
</dbReference>
<dbReference type="SUPFAM" id="SSF117143">
    <property type="entry name" value="Flagellar hook protein flgE"/>
    <property type="match status" value="1"/>
</dbReference>
<keyword evidence="10" id="KW-0966">Cell projection</keyword>
<dbReference type="NCBIfam" id="TIGR03506">
    <property type="entry name" value="FlgEFG_subfam"/>
    <property type="match status" value="1"/>
</dbReference>
<evidence type="ECO:0000259" key="8">
    <source>
        <dbReference type="Pfam" id="PF06429"/>
    </source>
</evidence>
<keyword evidence="11" id="KW-1185">Reference proteome</keyword>
<dbReference type="RefSeq" id="WP_110253009.1">
    <property type="nucleotide sequence ID" value="NZ_QJKB01000001.1"/>
</dbReference>
<keyword evidence="3 6" id="KW-0975">Bacterial flagellum</keyword>
<comment type="similarity">
    <text evidence="2 6">Belongs to the flagella basal body rod proteins family.</text>
</comment>
<comment type="subcellular location">
    <subcellularLocation>
        <location evidence="1 6">Bacterial flagellum basal body</location>
    </subcellularLocation>
</comment>
<evidence type="ECO:0000313" key="11">
    <source>
        <dbReference type="Proteomes" id="UP000247792"/>
    </source>
</evidence>
<keyword evidence="10" id="KW-0282">Flagellum</keyword>
<evidence type="ECO:0000259" key="7">
    <source>
        <dbReference type="Pfam" id="PF00460"/>
    </source>
</evidence>
<dbReference type="InterPro" id="IPR037925">
    <property type="entry name" value="FlgE/F/G-like"/>
</dbReference>
<dbReference type="Proteomes" id="UP000247792">
    <property type="component" value="Unassembled WGS sequence"/>
</dbReference>
<gene>
    <name evidence="10" type="ORF">DFR42_101102</name>
</gene>
<evidence type="ECO:0000256" key="4">
    <source>
        <dbReference type="ARBA" id="ARBA00038560"/>
    </source>
</evidence>
<name>A0A318JGL9_9BURK</name>
<keyword evidence="10" id="KW-0969">Cilium</keyword>
<evidence type="ECO:0000256" key="3">
    <source>
        <dbReference type="ARBA" id="ARBA00023143"/>
    </source>
</evidence>
<feature type="domain" description="Flagellar basal body rod protein N-terminal" evidence="7">
    <location>
        <begin position="6"/>
        <end position="35"/>
    </location>
</feature>
<dbReference type="NCBIfam" id="NF009280">
    <property type="entry name" value="PRK12640.1"/>
    <property type="match status" value="1"/>
</dbReference>
<evidence type="ECO:0000256" key="5">
    <source>
        <dbReference type="ARBA" id="ARBA00040228"/>
    </source>
</evidence>
<accession>A0A318JGL9</accession>
<dbReference type="Pfam" id="PF06429">
    <property type="entry name" value="Flg_bbr_C"/>
    <property type="match status" value="1"/>
</dbReference>
<comment type="caution">
    <text evidence="10">The sequence shown here is derived from an EMBL/GenBank/DDBJ whole genome shotgun (WGS) entry which is preliminary data.</text>
</comment>
<comment type="subunit">
    <text evidence="4 6">The basal body constitutes a major portion of the flagellar organelle and consists of five rings (E,L,P,S, and M) mounted on a central rod. The rod consists of about 26 subunits of FlgG in the distal portion, and FlgB, FlgC and FlgF are thought to build up the proximal portion of the rod with about 6 subunits each.</text>
</comment>
<dbReference type="InterPro" id="IPR020013">
    <property type="entry name" value="Flagellar_FlgE/F/G"/>
</dbReference>
<dbReference type="Pfam" id="PF00460">
    <property type="entry name" value="Flg_bb_rod"/>
    <property type="match status" value="1"/>
</dbReference>
<dbReference type="OrthoDB" id="9804559at2"/>
<evidence type="ECO:0000259" key="9">
    <source>
        <dbReference type="Pfam" id="PF22692"/>
    </source>
</evidence>
<proteinExistence type="inferred from homology"/>
<dbReference type="AlphaFoldDB" id="A0A318JGL9"/>
<dbReference type="NCBIfam" id="TIGR02490">
    <property type="entry name" value="flgF"/>
    <property type="match status" value="1"/>
</dbReference>
<evidence type="ECO:0000256" key="1">
    <source>
        <dbReference type="ARBA" id="ARBA00004117"/>
    </source>
</evidence>
<dbReference type="Pfam" id="PF22692">
    <property type="entry name" value="LlgE_F_G_D1"/>
    <property type="match status" value="1"/>
</dbReference>
<sequence length="246" mass="25918">MDRLVYTAMTGAKHILEQQATVSHNLANVSTTGFRAQLDSFRAVPVKSDGLPTRAFVVDATVGTDFSTGAMQITGRELDVAVQGKGWLAVEMPDGTESFTRHGSLKINENGILQTQSGLNVVGDGGPITVPPEVSIAIAKDGTVSTVPTGTTPNAVQVIGRLKLVNPPEENLVRGDDGLFKTKDGTAVDADPLVGVAGGMLENSNVNVVESMVNMINLARSFEMQMKLLQNAENNATKASQILTLS</sequence>
<dbReference type="PANTHER" id="PTHR30435:SF18">
    <property type="entry name" value="FLAGELLAR BASAL-BODY ROD PROTEIN FLGF"/>
    <property type="match status" value="1"/>
</dbReference>
<dbReference type="InterPro" id="IPR001444">
    <property type="entry name" value="Flag_bb_rod_N"/>
</dbReference>
<organism evidence="10 11">
    <name type="scientific">Undibacterium pigrum</name>
    <dbReference type="NCBI Taxonomy" id="401470"/>
    <lineage>
        <taxon>Bacteria</taxon>
        <taxon>Pseudomonadati</taxon>
        <taxon>Pseudomonadota</taxon>
        <taxon>Betaproteobacteria</taxon>
        <taxon>Burkholderiales</taxon>
        <taxon>Oxalobacteraceae</taxon>
        <taxon>Undibacterium</taxon>
    </lineage>
</organism>
<reference evidence="10 11" key="1">
    <citation type="submission" date="2018-05" db="EMBL/GenBank/DDBJ databases">
        <title>Genomic Encyclopedia of Type Strains, Phase IV (KMG-IV): sequencing the most valuable type-strain genomes for metagenomic binning, comparative biology and taxonomic classification.</title>
        <authorList>
            <person name="Goeker M."/>
        </authorList>
    </citation>
    <scope>NUCLEOTIDE SEQUENCE [LARGE SCALE GENOMIC DNA]</scope>
    <source>
        <strain evidence="10 11">DSM 19792</strain>
    </source>
</reference>
<dbReference type="GO" id="GO:0030694">
    <property type="term" value="C:bacterial-type flagellum basal body, rod"/>
    <property type="evidence" value="ECO:0007669"/>
    <property type="project" value="UniProtKB-UniRule"/>
</dbReference>
<evidence type="ECO:0000256" key="2">
    <source>
        <dbReference type="ARBA" id="ARBA00009677"/>
    </source>
</evidence>
<dbReference type="InterPro" id="IPR053967">
    <property type="entry name" value="LlgE_F_G-like_D1"/>
</dbReference>
<feature type="domain" description="Flagellar hook protein FlgE/F/G-like D1" evidence="9">
    <location>
        <begin position="81"/>
        <end position="145"/>
    </location>
</feature>
<evidence type="ECO:0000313" key="10">
    <source>
        <dbReference type="EMBL" id="PXX46533.1"/>
    </source>
</evidence>
<evidence type="ECO:0000256" key="6">
    <source>
        <dbReference type="RuleBase" id="RU362116"/>
    </source>
</evidence>
<protein>
    <recommendedName>
        <fullName evidence="5 6">Flagellar basal-body rod protein FlgF</fullName>
    </recommendedName>
</protein>
<dbReference type="InterPro" id="IPR012836">
    <property type="entry name" value="FlgF"/>
</dbReference>
<dbReference type="GO" id="GO:0071978">
    <property type="term" value="P:bacterial-type flagellum-dependent swarming motility"/>
    <property type="evidence" value="ECO:0007669"/>
    <property type="project" value="TreeGrafter"/>
</dbReference>
<dbReference type="EMBL" id="QJKB01000001">
    <property type="protein sequence ID" value="PXX46533.1"/>
    <property type="molecule type" value="Genomic_DNA"/>
</dbReference>
<feature type="domain" description="Flagellar basal-body/hook protein C-terminal" evidence="8">
    <location>
        <begin position="198"/>
        <end position="242"/>
    </location>
</feature>